<dbReference type="Proteomes" id="UP001180551">
    <property type="component" value="Unassembled WGS sequence"/>
</dbReference>
<dbReference type="RefSeq" id="WP_311626227.1">
    <property type="nucleotide sequence ID" value="NZ_JAVRFE010000040.1"/>
</dbReference>
<proteinExistence type="predicted"/>
<reference evidence="1" key="1">
    <citation type="submission" date="2024-05" db="EMBL/GenBank/DDBJ databases">
        <title>30 novel species of actinomycetes from the DSMZ collection.</title>
        <authorList>
            <person name="Nouioui I."/>
        </authorList>
    </citation>
    <scope>NUCLEOTIDE SEQUENCE</scope>
    <source>
        <strain evidence="1">DSM 41527</strain>
    </source>
</reference>
<gene>
    <name evidence="1" type="ORF">RM550_26250</name>
</gene>
<sequence length="183" mass="20213">MWRRRNQVEDSSRHDAEAAATGLLRHLQCGGDLASITVADADLPLADGELAVADVACETARFYGTEVVYPRTRAGYYESHPAFGRRWVPNPRLDARRHREAEAAAEPRWRDHAPARVVLTSTGLRLKPFNAGAWLPFDHALLTEVTVGPEVQLCYSVCAPLRLAGPPAAWLGIAIEHLRRTAE</sequence>
<dbReference type="EMBL" id="JAVRFE010000040">
    <property type="protein sequence ID" value="MDT0459177.1"/>
    <property type="molecule type" value="Genomic_DNA"/>
</dbReference>
<evidence type="ECO:0000313" key="2">
    <source>
        <dbReference type="Proteomes" id="UP001180551"/>
    </source>
</evidence>
<evidence type="ECO:0000313" key="1">
    <source>
        <dbReference type="EMBL" id="MDT0459177.1"/>
    </source>
</evidence>
<protein>
    <submittedName>
        <fullName evidence="1">Uncharacterized protein</fullName>
    </submittedName>
</protein>
<comment type="caution">
    <text evidence="1">The sequence shown here is derived from an EMBL/GenBank/DDBJ whole genome shotgun (WGS) entry which is preliminary data.</text>
</comment>
<keyword evidence="2" id="KW-1185">Reference proteome</keyword>
<organism evidence="1 2">
    <name type="scientific">Streptomyces mooreae</name>
    <dbReference type="NCBI Taxonomy" id="3075523"/>
    <lineage>
        <taxon>Bacteria</taxon>
        <taxon>Bacillati</taxon>
        <taxon>Actinomycetota</taxon>
        <taxon>Actinomycetes</taxon>
        <taxon>Kitasatosporales</taxon>
        <taxon>Streptomycetaceae</taxon>
        <taxon>Streptomyces</taxon>
    </lineage>
</organism>
<name>A0ABU2TE41_9ACTN</name>
<accession>A0ABU2TE41</accession>